<gene>
    <name evidence="7" type="ORF">RJT34_07818</name>
</gene>
<dbReference type="PANTHER" id="PTHR47955:SF8">
    <property type="entry name" value="CYTOCHROME P450 71D11-LIKE"/>
    <property type="match status" value="1"/>
</dbReference>
<keyword evidence="6" id="KW-0472">Membrane</keyword>
<keyword evidence="3" id="KW-0479">Metal-binding</keyword>
<dbReference type="Gene3D" id="1.10.630.10">
    <property type="entry name" value="Cytochrome P450"/>
    <property type="match status" value="1"/>
</dbReference>
<comment type="caution">
    <text evidence="7">The sequence shown here is derived from an EMBL/GenBank/DDBJ whole genome shotgun (WGS) entry which is preliminary data.</text>
</comment>
<organism evidence="7 8">
    <name type="scientific">Clitoria ternatea</name>
    <name type="common">Butterfly pea</name>
    <dbReference type="NCBI Taxonomy" id="43366"/>
    <lineage>
        <taxon>Eukaryota</taxon>
        <taxon>Viridiplantae</taxon>
        <taxon>Streptophyta</taxon>
        <taxon>Embryophyta</taxon>
        <taxon>Tracheophyta</taxon>
        <taxon>Spermatophyta</taxon>
        <taxon>Magnoliopsida</taxon>
        <taxon>eudicotyledons</taxon>
        <taxon>Gunneridae</taxon>
        <taxon>Pentapetalae</taxon>
        <taxon>rosids</taxon>
        <taxon>fabids</taxon>
        <taxon>Fabales</taxon>
        <taxon>Fabaceae</taxon>
        <taxon>Papilionoideae</taxon>
        <taxon>50 kb inversion clade</taxon>
        <taxon>NPAAA clade</taxon>
        <taxon>indigoferoid/millettioid clade</taxon>
        <taxon>Phaseoleae</taxon>
        <taxon>Clitoria</taxon>
    </lineage>
</organism>
<comment type="similarity">
    <text evidence="1">Belongs to the cytochrome P450 family.</text>
</comment>
<keyword evidence="6" id="KW-1133">Transmembrane helix</keyword>
<proteinExistence type="inferred from homology"/>
<dbReference type="SUPFAM" id="SSF48264">
    <property type="entry name" value="Cytochrome P450"/>
    <property type="match status" value="1"/>
</dbReference>
<keyword evidence="8" id="KW-1185">Reference proteome</keyword>
<evidence type="ECO:0000313" key="7">
    <source>
        <dbReference type="EMBL" id="KAK7310356.1"/>
    </source>
</evidence>
<dbReference type="InterPro" id="IPR036396">
    <property type="entry name" value="Cyt_P450_sf"/>
</dbReference>
<evidence type="ECO:0008006" key="9">
    <source>
        <dbReference type="Google" id="ProtNLM"/>
    </source>
</evidence>
<evidence type="ECO:0000256" key="5">
    <source>
        <dbReference type="ARBA" id="ARBA00023004"/>
    </source>
</evidence>
<evidence type="ECO:0000256" key="3">
    <source>
        <dbReference type="ARBA" id="ARBA00022723"/>
    </source>
</evidence>
<dbReference type="PANTHER" id="PTHR47955">
    <property type="entry name" value="CYTOCHROME P450 FAMILY 71 PROTEIN"/>
    <property type="match status" value="1"/>
</dbReference>
<dbReference type="GO" id="GO:0016705">
    <property type="term" value="F:oxidoreductase activity, acting on paired donors, with incorporation or reduction of molecular oxygen"/>
    <property type="evidence" value="ECO:0007669"/>
    <property type="project" value="InterPro"/>
</dbReference>
<keyword evidence="5" id="KW-0408">Iron</keyword>
<dbReference type="EMBL" id="JAYKXN010000002">
    <property type="protein sequence ID" value="KAK7310356.1"/>
    <property type="molecule type" value="Genomic_DNA"/>
</dbReference>
<evidence type="ECO:0000256" key="6">
    <source>
        <dbReference type="SAM" id="Phobius"/>
    </source>
</evidence>
<evidence type="ECO:0000256" key="4">
    <source>
        <dbReference type="ARBA" id="ARBA00023002"/>
    </source>
</evidence>
<feature type="transmembrane region" description="Helical" evidence="6">
    <location>
        <begin position="6"/>
        <end position="24"/>
    </location>
</feature>
<dbReference type="AlphaFoldDB" id="A0AAN9PTQ8"/>
<dbReference type="PRINTS" id="PR00463">
    <property type="entry name" value="EP450I"/>
</dbReference>
<keyword evidence="4" id="KW-0560">Oxidoreductase</keyword>
<keyword evidence="6" id="KW-0812">Transmembrane</keyword>
<evidence type="ECO:0000313" key="8">
    <source>
        <dbReference type="Proteomes" id="UP001359559"/>
    </source>
</evidence>
<name>A0AAN9PTQ8_CLITE</name>
<evidence type="ECO:0000256" key="1">
    <source>
        <dbReference type="ARBA" id="ARBA00010617"/>
    </source>
</evidence>
<protein>
    <recommendedName>
        <fullName evidence="9">Cytochrome P450</fullName>
    </recommendedName>
</protein>
<dbReference type="InterPro" id="IPR002401">
    <property type="entry name" value="Cyt_P450_E_grp-I"/>
</dbReference>
<accession>A0AAN9PTQ8</accession>
<dbReference type="GO" id="GO:0004497">
    <property type="term" value="F:monooxygenase activity"/>
    <property type="evidence" value="ECO:0007669"/>
    <property type="project" value="InterPro"/>
</dbReference>
<keyword evidence="2" id="KW-0349">Heme</keyword>
<dbReference type="GO" id="GO:0005506">
    <property type="term" value="F:iron ion binding"/>
    <property type="evidence" value="ECO:0007669"/>
    <property type="project" value="InterPro"/>
</dbReference>
<dbReference type="Proteomes" id="UP001359559">
    <property type="component" value="Unassembled WGS sequence"/>
</dbReference>
<reference evidence="7 8" key="1">
    <citation type="submission" date="2024-01" db="EMBL/GenBank/DDBJ databases">
        <title>The genomes of 5 underutilized Papilionoideae crops provide insights into root nodulation and disease resistance.</title>
        <authorList>
            <person name="Yuan L."/>
        </authorList>
    </citation>
    <scope>NUCLEOTIDE SEQUENCE [LARGE SCALE GENOMIC DNA]</scope>
    <source>
        <strain evidence="7">LY-2023</strain>
        <tissue evidence="7">Leaf</tissue>
    </source>
</reference>
<dbReference type="GO" id="GO:0020037">
    <property type="term" value="F:heme binding"/>
    <property type="evidence" value="ECO:0007669"/>
    <property type="project" value="InterPro"/>
</dbReference>
<sequence>MDSQILNLLTLISFFLLMLVALKIERNLKKAEPTSNIPPGPWKLPIIGNIPHLIASTPHRKLRDLANIYGPLMHLQLGEINTIVVSSAEYAKEVMKTHDLVFASRPQILAAKIIAYDFTNISFAPYGNYWRQLRKICTIELLTQKRVNSFKPIREEELTNLIKKIESQKGSPINLTEATFSSMYTIISRAAFGKKCKGQEKYISLLKEVIKAAGGFDIGDLFPSAEWLQLVTGLRHKLERLHRPIDQILENIILNIRRQNQKPQKEKA</sequence>
<dbReference type="Pfam" id="PF00067">
    <property type="entry name" value="p450"/>
    <property type="match status" value="1"/>
</dbReference>
<evidence type="ECO:0000256" key="2">
    <source>
        <dbReference type="ARBA" id="ARBA00022617"/>
    </source>
</evidence>
<dbReference type="InterPro" id="IPR001128">
    <property type="entry name" value="Cyt_P450"/>
</dbReference>